<evidence type="ECO:0008006" key="4">
    <source>
        <dbReference type="Google" id="ProtNLM"/>
    </source>
</evidence>
<organism evidence="2 3">
    <name type="scientific">Halorubrum vacuolatum</name>
    <name type="common">Natronobacterium vacuolatum</name>
    <dbReference type="NCBI Taxonomy" id="63740"/>
    <lineage>
        <taxon>Archaea</taxon>
        <taxon>Methanobacteriati</taxon>
        <taxon>Methanobacteriota</taxon>
        <taxon>Stenosarchaea group</taxon>
        <taxon>Halobacteria</taxon>
        <taxon>Halobacteriales</taxon>
        <taxon>Haloferacaceae</taxon>
        <taxon>Halorubrum</taxon>
    </lineage>
</organism>
<dbReference type="EMBL" id="FZNQ01000001">
    <property type="protein sequence ID" value="SNR25289.1"/>
    <property type="molecule type" value="Genomic_DNA"/>
</dbReference>
<accession>A0A238UVP2</accession>
<sequence length="309" mass="31803">MAGEGSGVDADDTPTVRGLARSAAAAIRSRPPLDLFLVAIPLPLLLVALSVLPGTETWRFSLAAEGVLESRTTLWTAFASSFVHTSGTHLIDNVVNYWLLVGVAYPLSVIAGWRRRLLYSMVIYLTVVPLASAWTTLAILGTVTNAPAAGFSDVNGALLGYLVVVWFVALSREGPSAGDAATPAAADVDARWSIVVALGALTVVFLAPGGVSYFPPLPSIAAAFAIATAVAAVGLLGTVGRPRIGGLDLPAARELLYVTAGSVAFAGILGSLVFVPFGSNVYAHLVGFVVGFIVPYVAFVVVGRSATPA</sequence>
<feature type="transmembrane region" description="Helical" evidence="1">
    <location>
        <begin position="255"/>
        <end position="275"/>
    </location>
</feature>
<dbReference type="Proteomes" id="UP000198397">
    <property type="component" value="Unassembled WGS sequence"/>
</dbReference>
<proteinExistence type="predicted"/>
<dbReference type="OrthoDB" id="329038at2157"/>
<feature type="transmembrane region" description="Helical" evidence="1">
    <location>
        <begin position="95"/>
        <end position="113"/>
    </location>
</feature>
<evidence type="ECO:0000313" key="2">
    <source>
        <dbReference type="EMBL" id="SNR25289.1"/>
    </source>
</evidence>
<gene>
    <name evidence="2" type="ORF">SAMN06264855_101349</name>
</gene>
<keyword evidence="1" id="KW-0472">Membrane</keyword>
<feature type="transmembrane region" description="Helical" evidence="1">
    <location>
        <begin position="281"/>
        <end position="302"/>
    </location>
</feature>
<protein>
    <recommendedName>
        <fullName evidence="4">Membrane associated serine protease, rhomboid family</fullName>
    </recommendedName>
</protein>
<evidence type="ECO:0000313" key="3">
    <source>
        <dbReference type="Proteomes" id="UP000198397"/>
    </source>
</evidence>
<feature type="transmembrane region" description="Helical" evidence="1">
    <location>
        <begin position="220"/>
        <end position="239"/>
    </location>
</feature>
<feature type="transmembrane region" description="Helical" evidence="1">
    <location>
        <begin position="154"/>
        <end position="171"/>
    </location>
</feature>
<reference evidence="2 3" key="1">
    <citation type="submission" date="2017-06" db="EMBL/GenBank/DDBJ databases">
        <authorList>
            <person name="Kim H.J."/>
            <person name="Triplett B.A."/>
        </authorList>
    </citation>
    <scope>NUCLEOTIDE SEQUENCE [LARGE SCALE GENOMIC DNA]</scope>
    <source>
        <strain evidence="2 3">DSM 8800</strain>
    </source>
</reference>
<feature type="transmembrane region" description="Helical" evidence="1">
    <location>
        <begin position="192"/>
        <end position="214"/>
    </location>
</feature>
<feature type="transmembrane region" description="Helical" evidence="1">
    <location>
        <begin position="122"/>
        <end position="142"/>
    </location>
</feature>
<dbReference type="AlphaFoldDB" id="A0A238UVP2"/>
<evidence type="ECO:0000256" key="1">
    <source>
        <dbReference type="SAM" id="Phobius"/>
    </source>
</evidence>
<keyword evidence="3" id="KW-1185">Reference proteome</keyword>
<keyword evidence="1" id="KW-1133">Transmembrane helix</keyword>
<dbReference type="RefSeq" id="WP_089383313.1">
    <property type="nucleotide sequence ID" value="NZ_FZNQ01000001.1"/>
</dbReference>
<name>A0A238UVP2_HALVU</name>
<feature type="transmembrane region" description="Helical" evidence="1">
    <location>
        <begin position="35"/>
        <end position="52"/>
    </location>
</feature>
<keyword evidence="1" id="KW-0812">Transmembrane</keyword>